<protein>
    <recommendedName>
        <fullName evidence="5">SMI1/KNR4 family protein</fullName>
    </recommendedName>
</protein>
<dbReference type="EMBL" id="JXNU01000003">
    <property type="protein sequence ID" value="KKF37609.1"/>
    <property type="molecule type" value="Genomic_DNA"/>
</dbReference>
<keyword evidence="3" id="KW-1185">Reference proteome</keyword>
<accession>A0A0M2KFA9</accession>
<name>A0A0M2KFA9_9GAMM</name>
<proteinExistence type="predicted"/>
<evidence type="ECO:0000313" key="2">
    <source>
        <dbReference type="EMBL" id="KKF37609.1"/>
    </source>
</evidence>
<evidence type="ECO:0000313" key="4">
    <source>
        <dbReference type="Proteomes" id="UP000264980"/>
    </source>
</evidence>
<evidence type="ECO:0008006" key="5">
    <source>
        <dbReference type="Google" id="ProtNLM"/>
    </source>
</evidence>
<sequence length="168" mass="19068">MKNINQLLAIFSTLMTTDGYPVARPVDPDVLANLINKSSPEDWDELKKTVYADIQRLMINRPDYSEMFSVMDGLEYNGLTLYSVVQAENGQPLWSNIYIRNVEARDNQIYVDPNLADGVLIGEDGMSLFTYHLTEDCFQILDKASTEYIIESHQDFSGFLSAIIDIVN</sequence>
<evidence type="ECO:0000313" key="1">
    <source>
        <dbReference type="EMBL" id="AXF76904.1"/>
    </source>
</evidence>
<dbReference type="AlphaFoldDB" id="A0A0M2KFA9"/>
<gene>
    <name evidence="1" type="ORF">AV903_13980</name>
    <name evidence="2" type="ORF">SY86_22975</name>
</gene>
<dbReference type="Proteomes" id="UP000033924">
    <property type="component" value="Unassembled WGS sequence"/>
</dbReference>
<evidence type="ECO:0000313" key="3">
    <source>
        <dbReference type="Proteomes" id="UP000033924"/>
    </source>
</evidence>
<reference evidence="1 4" key="2">
    <citation type="submission" date="2016-01" db="EMBL/GenBank/DDBJ databases">
        <authorList>
            <person name="Oliw E.H."/>
        </authorList>
    </citation>
    <scope>NUCLEOTIDE SEQUENCE [LARGE SCALE GENOMIC DNA]</scope>
    <source>
        <strain evidence="1 4">MDcuke</strain>
    </source>
</reference>
<organism evidence="2 3">
    <name type="scientific">Erwinia tracheiphila</name>
    <dbReference type="NCBI Taxonomy" id="65700"/>
    <lineage>
        <taxon>Bacteria</taxon>
        <taxon>Pseudomonadati</taxon>
        <taxon>Pseudomonadota</taxon>
        <taxon>Gammaproteobacteria</taxon>
        <taxon>Enterobacterales</taxon>
        <taxon>Erwiniaceae</taxon>
        <taxon>Erwinia</taxon>
    </lineage>
</organism>
<dbReference type="RefSeq" id="WP_046372219.1">
    <property type="nucleotide sequence ID" value="NZ_CP013970.1"/>
</dbReference>
<dbReference type="PATRIC" id="fig|65700.7.peg.5724"/>
<dbReference type="NCBIfam" id="NF038335">
    <property type="entry name" value="YPO0640_fam"/>
    <property type="match status" value="1"/>
</dbReference>
<dbReference type="EMBL" id="CP013970">
    <property type="protein sequence ID" value="AXF76904.1"/>
    <property type="molecule type" value="Genomic_DNA"/>
</dbReference>
<dbReference type="Proteomes" id="UP000264980">
    <property type="component" value="Chromosome"/>
</dbReference>
<reference evidence="2 3" key="1">
    <citation type="submission" date="2015-01" db="EMBL/GenBank/DDBJ databases">
        <title>Erwinia tracheiphila.</title>
        <authorList>
            <person name="Shapiro L.R."/>
        </authorList>
    </citation>
    <scope>NUCLEOTIDE SEQUENCE [LARGE SCALE GENOMIC DNA]</scope>
    <source>
        <strain evidence="2 3">BuffGH</strain>
    </source>
</reference>